<proteinExistence type="predicted"/>
<evidence type="ECO:0000256" key="1">
    <source>
        <dbReference type="SAM" id="MobiDB-lite"/>
    </source>
</evidence>
<feature type="region of interest" description="Disordered" evidence="1">
    <location>
        <begin position="1"/>
        <end position="21"/>
    </location>
</feature>
<evidence type="ECO:0000313" key="3">
    <source>
        <dbReference type="Proteomes" id="UP000075420"/>
    </source>
</evidence>
<comment type="caution">
    <text evidence="2">The sequence shown here is derived from an EMBL/GenBank/DDBJ whole genome shotgun (WGS) entry which is preliminary data.</text>
</comment>
<protein>
    <submittedName>
        <fullName evidence="2">Uncharacterized protein</fullName>
    </submittedName>
</protein>
<reference evidence="2 3" key="1">
    <citation type="submission" date="2014-02" db="EMBL/GenBank/DDBJ databases">
        <title>The small core and large imbalanced accessory genome model reveals a collaborative survival strategy of Sorangium cellulosum strains in nature.</title>
        <authorList>
            <person name="Han K."/>
            <person name="Peng R."/>
            <person name="Blom J."/>
            <person name="Li Y.-Z."/>
        </authorList>
    </citation>
    <scope>NUCLEOTIDE SEQUENCE [LARGE SCALE GENOMIC DNA]</scope>
    <source>
        <strain evidence="2 3">So0157-25</strain>
    </source>
</reference>
<sequence>MDESISGQRAAGSNGSDPGQLGDPQAGLIYTWVDGGLGVFEEVVRASFGFLEDVRTETQERLGATLDLIEGIDRSVFRVARKALSRMDGIGARALMSSEHGWYALLGTLRRTSQSAAGLASETAVSIMGERRAAMGERKTAQRLVIQQSS</sequence>
<feature type="compositionally biased region" description="Polar residues" evidence="1">
    <location>
        <begin position="1"/>
        <end position="17"/>
    </location>
</feature>
<gene>
    <name evidence="2" type="ORF">BE08_21460</name>
</gene>
<accession>A0A150P043</accession>
<evidence type="ECO:0000313" key="2">
    <source>
        <dbReference type="EMBL" id="KYF48061.1"/>
    </source>
</evidence>
<dbReference type="EMBL" id="JELY01003546">
    <property type="protein sequence ID" value="KYF48061.1"/>
    <property type="molecule type" value="Genomic_DNA"/>
</dbReference>
<dbReference type="Proteomes" id="UP000075420">
    <property type="component" value="Unassembled WGS sequence"/>
</dbReference>
<name>A0A150P043_SORCE</name>
<organism evidence="2 3">
    <name type="scientific">Sorangium cellulosum</name>
    <name type="common">Polyangium cellulosum</name>
    <dbReference type="NCBI Taxonomy" id="56"/>
    <lineage>
        <taxon>Bacteria</taxon>
        <taxon>Pseudomonadati</taxon>
        <taxon>Myxococcota</taxon>
        <taxon>Polyangia</taxon>
        <taxon>Polyangiales</taxon>
        <taxon>Polyangiaceae</taxon>
        <taxon>Sorangium</taxon>
    </lineage>
</organism>
<dbReference type="AlphaFoldDB" id="A0A150P043"/>